<gene>
    <name evidence="2" type="ORF">SAMN04515674_102245</name>
</gene>
<dbReference type="SMART" id="SM00460">
    <property type="entry name" value="TGc"/>
    <property type="match status" value="1"/>
</dbReference>
<dbReference type="GO" id="GO:0008233">
    <property type="term" value="F:peptidase activity"/>
    <property type="evidence" value="ECO:0007669"/>
    <property type="project" value="UniProtKB-KW"/>
</dbReference>
<sequence length="284" mass="31849">MKIQIHHELSYEYNDAVYLEPHYLYLTPRESSILKIRKYDLEISPKPNVLSENLDAEGNVQKIAFFKEPAERLLIKVFTEVETLDFNPFEFVYYPFDSNNLPVNYPESIKKSLGLYLTLEGVTTLVDQTARQIAASAGWSTSKFLTELSNFIFKGFAYEIREDGAPYSPETTLLSRSGSCRDYAVLYCAMCRAMGIASRFVSGYYLANVDPLAPSQDQYLHAWVEVYLPGGGWRGFDPTQNQVVSGSHVPLASSVVPELITPVSGTYRGSGNGFLATKVKIEEA</sequence>
<keyword evidence="2" id="KW-0378">Hydrolase</keyword>
<dbReference type="InterPro" id="IPR038765">
    <property type="entry name" value="Papain-like_cys_pep_sf"/>
</dbReference>
<name>A0A1I5P2W5_9BACT</name>
<keyword evidence="3" id="KW-1185">Reference proteome</keyword>
<protein>
    <submittedName>
        <fullName evidence="2">Transglutaminase-like enzyme, putative cysteine protease</fullName>
    </submittedName>
</protein>
<dbReference type="PANTHER" id="PTHR33490:SF1">
    <property type="entry name" value="SLL1233 PROTEIN"/>
    <property type="match status" value="1"/>
</dbReference>
<accession>A0A1I5P2W5</accession>
<reference evidence="2 3" key="1">
    <citation type="submission" date="2016-10" db="EMBL/GenBank/DDBJ databases">
        <authorList>
            <person name="de Groot N.N."/>
        </authorList>
    </citation>
    <scope>NUCLEOTIDE SEQUENCE [LARGE SCALE GENOMIC DNA]</scope>
    <source>
        <strain evidence="3">E92,LMG 26720,CCM 7988</strain>
    </source>
</reference>
<dbReference type="OrthoDB" id="9804872at2"/>
<dbReference type="InterPro" id="IPR013589">
    <property type="entry name" value="Bac_transglu_N"/>
</dbReference>
<dbReference type="Pfam" id="PF08379">
    <property type="entry name" value="Bact_transglu_N"/>
    <property type="match status" value="1"/>
</dbReference>
<dbReference type="Proteomes" id="UP000199306">
    <property type="component" value="Unassembled WGS sequence"/>
</dbReference>
<dbReference type="RefSeq" id="WP_092012722.1">
    <property type="nucleotide sequence ID" value="NZ_FOXH01000002.1"/>
</dbReference>
<dbReference type="AlphaFoldDB" id="A0A1I5P2W5"/>
<evidence type="ECO:0000313" key="3">
    <source>
        <dbReference type="Proteomes" id="UP000199306"/>
    </source>
</evidence>
<evidence type="ECO:0000259" key="1">
    <source>
        <dbReference type="SMART" id="SM00460"/>
    </source>
</evidence>
<dbReference type="GO" id="GO:0006508">
    <property type="term" value="P:proteolysis"/>
    <property type="evidence" value="ECO:0007669"/>
    <property type="project" value="UniProtKB-KW"/>
</dbReference>
<dbReference type="STRING" id="1079859.SAMN04515674_102245"/>
<dbReference type="EMBL" id="FOXH01000002">
    <property type="protein sequence ID" value="SFP28307.1"/>
    <property type="molecule type" value="Genomic_DNA"/>
</dbReference>
<organism evidence="2 3">
    <name type="scientific">Pseudarcicella hirudinis</name>
    <dbReference type="NCBI Taxonomy" id="1079859"/>
    <lineage>
        <taxon>Bacteria</taxon>
        <taxon>Pseudomonadati</taxon>
        <taxon>Bacteroidota</taxon>
        <taxon>Cytophagia</taxon>
        <taxon>Cytophagales</taxon>
        <taxon>Flectobacillaceae</taxon>
        <taxon>Pseudarcicella</taxon>
    </lineage>
</organism>
<keyword evidence="2" id="KW-0645">Protease</keyword>
<feature type="domain" description="Transglutaminase-like" evidence="1">
    <location>
        <begin position="172"/>
        <end position="240"/>
    </location>
</feature>
<evidence type="ECO:0000313" key="2">
    <source>
        <dbReference type="EMBL" id="SFP28307.1"/>
    </source>
</evidence>
<dbReference type="PANTHER" id="PTHR33490">
    <property type="entry name" value="BLR5614 PROTEIN-RELATED"/>
    <property type="match status" value="1"/>
</dbReference>
<proteinExistence type="predicted"/>
<dbReference type="Gene3D" id="3.10.620.30">
    <property type="match status" value="1"/>
</dbReference>
<dbReference type="InterPro" id="IPR002931">
    <property type="entry name" value="Transglutaminase-like"/>
</dbReference>
<dbReference type="SUPFAM" id="SSF54001">
    <property type="entry name" value="Cysteine proteinases"/>
    <property type="match status" value="1"/>
</dbReference>
<dbReference type="Pfam" id="PF01841">
    <property type="entry name" value="Transglut_core"/>
    <property type="match status" value="1"/>
</dbReference>